<evidence type="ECO:0000313" key="2">
    <source>
        <dbReference type="Proteomes" id="UP001152561"/>
    </source>
</evidence>
<comment type="caution">
    <text evidence="1">The sequence shown here is derived from an EMBL/GenBank/DDBJ whole genome shotgun (WGS) entry which is preliminary data.</text>
</comment>
<protein>
    <submittedName>
        <fullName evidence="1">Uncharacterized protein</fullName>
    </submittedName>
</protein>
<name>A0A9Q1R0V7_9SOLA</name>
<reference evidence="2" key="1">
    <citation type="journal article" date="2023" name="Proc. Natl. Acad. Sci. U.S.A.">
        <title>Genomic and structural basis for evolution of tropane alkaloid biosynthesis.</title>
        <authorList>
            <person name="Wanga Y.-J."/>
            <person name="Taina T."/>
            <person name="Yua J.-Y."/>
            <person name="Lia J."/>
            <person name="Xua B."/>
            <person name="Chenc J."/>
            <person name="D'Auriad J.C."/>
            <person name="Huanga J.-P."/>
            <person name="Huanga S.-X."/>
        </authorList>
    </citation>
    <scope>NUCLEOTIDE SEQUENCE [LARGE SCALE GENOMIC DNA]</scope>
    <source>
        <strain evidence="2">cv. KIB-2019</strain>
    </source>
</reference>
<organism evidence="1 2">
    <name type="scientific">Anisodus acutangulus</name>
    <dbReference type="NCBI Taxonomy" id="402998"/>
    <lineage>
        <taxon>Eukaryota</taxon>
        <taxon>Viridiplantae</taxon>
        <taxon>Streptophyta</taxon>
        <taxon>Embryophyta</taxon>
        <taxon>Tracheophyta</taxon>
        <taxon>Spermatophyta</taxon>
        <taxon>Magnoliopsida</taxon>
        <taxon>eudicotyledons</taxon>
        <taxon>Gunneridae</taxon>
        <taxon>Pentapetalae</taxon>
        <taxon>asterids</taxon>
        <taxon>lamiids</taxon>
        <taxon>Solanales</taxon>
        <taxon>Solanaceae</taxon>
        <taxon>Solanoideae</taxon>
        <taxon>Hyoscyameae</taxon>
        <taxon>Anisodus</taxon>
    </lineage>
</organism>
<evidence type="ECO:0000313" key="1">
    <source>
        <dbReference type="EMBL" id="KAJ8535501.1"/>
    </source>
</evidence>
<dbReference type="EMBL" id="JAJAGQ010000018">
    <property type="protein sequence ID" value="KAJ8535501.1"/>
    <property type="molecule type" value="Genomic_DNA"/>
</dbReference>
<dbReference type="Proteomes" id="UP001152561">
    <property type="component" value="Unassembled WGS sequence"/>
</dbReference>
<proteinExistence type="predicted"/>
<accession>A0A9Q1R0V7</accession>
<keyword evidence="2" id="KW-1185">Reference proteome</keyword>
<dbReference type="AlphaFoldDB" id="A0A9Q1R0V7"/>
<sequence>MELKILRKKLVVIEDQYVKEDKLAYQEQKKKKNNSYHNRRRFNARILSCGKVLRNPDYQPAEVNNDVSSRVQNESSTNLDEEIQKVHNLDEANQSTEMENDDIHAKDTVVEPTKLWCDRVEDVSEKCNMIHQPQESGGHDGADYKVDSGTKVHDIGGGDLSIDFGKGAGLSLDHPIEEYI</sequence>
<gene>
    <name evidence="1" type="ORF">K7X08_023221</name>
</gene>